<dbReference type="EMBL" id="EU362919">
    <property type="protein sequence ID" value="ABY68493.1"/>
    <property type="molecule type" value="Genomic_DNA"/>
</dbReference>
<sequence>MAVNKDKYTQILVTFTKEQVKQIENYWHKNELKNRNEAIRQIVDKGLSRK</sequence>
<dbReference type="AlphaFoldDB" id="B0FXW5"/>
<organism evidence="1">
    <name type="scientific">Bacillus thuringiensis</name>
    <dbReference type="NCBI Taxonomy" id="1428"/>
    <lineage>
        <taxon>Bacteria</taxon>
        <taxon>Bacillati</taxon>
        <taxon>Bacillota</taxon>
        <taxon>Bacilli</taxon>
        <taxon>Bacillales</taxon>
        <taxon>Bacillaceae</taxon>
        <taxon>Bacillus</taxon>
        <taxon>Bacillus cereus group</taxon>
    </lineage>
</organism>
<geneLocation type="plasmid" evidence="1">
    <name>pFR55</name>
</geneLocation>
<gene>
    <name evidence="1" type="ORF">pFR55_ORF012</name>
</gene>
<keyword evidence="1" id="KW-0614">Plasmid</keyword>
<protein>
    <submittedName>
        <fullName evidence="1">Uncharacterized protein</fullName>
    </submittedName>
</protein>
<dbReference type="RefSeq" id="WP_012263707.1">
    <property type="nucleotide sequence ID" value="NC_010283.1"/>
</dbReference>
<name>B0FXW5_BACTU</name>
<accession>B0FXW5</accession>
<proteinExistence type="predicted"/>
<evidence type="ECO:0000313" key="1">
    <source>
        <dbReference type="EMBL" id="ABY68493.1"/>
    </source>
</evidence>
<reference evidence="1" key="1">
    <citation type="journal article" date="2009" name="Plasmid">
        <title>Complete sequence of three plasmids from Bacillus thuringiensis INTA-FR7-4 environmental isolate and comparison with related plasmids from the Bacillus cereus group.</title>
        <authorList>
            <person name="Amadio A.F."/>
            <person name="Benintende G.B."/>
            <person name="Zandomeni R.O."/>
        </authorList>
    </citation>
    <scope>NUCLEOTIDE SEQUENCE</scope>
    <source>
        <strain evidence="1">INTA-FR7-4</strain>
        <plasmid evidence="1">pFR55</plasmid>
    </source>
</reference>